<evidence type="ECO:0000313" key="2">
    <source>
        <dbReference type="Proteomes" id="UP001165190"/>
    </source>
</evidence>
<gene>
    <name evidence="1" type="ORF">HRI_000860200</name>
</gene>
<evidence type="ECO:0000313" key="1">
    <source>
        <dbReference type="EMBL" id="GMI71909.1"/>
    </source>
</evidence>
<keyword evidence="2" id="KW-1185">Reference proteome</keyword>
<dbReference type="Proteomes" id="UP001165190">
    <property type="component" value="Unassembled WGS sequence"/>
</dbReference>
<reference evidence="1" key="1">
    <citation type="submission" date="2023-05" db="EMBL/GenBank/DDBJ databases">
        <title>Genome and transcriptome analyses reveal genes involved in the formation of fine ridges on petal epidermal cells in Hibiscus trionum.</title>
        <authorList>
            <person name="Koshimizu S."/>
            <person name="Masuda S."/>
            <person name="Ishii T."/>
            <person name="Shirasu K."/>
            <person name="Hoshino A."/>
            <person name="Arita M."/>
        </authorList>
    </citation>
    <scope>NUCLEOTIDE SEQUENCE</scope>
    <source>
        <strain evidence="1">Hamamatsu line</strain>
    </source>
</reference>
<name>A0A9W7H6H6_HIBTR</name>
<comment type="caution">
    <text evidence="1">The sequence shown here is derived from an EMBL/GenBank/DDBJ whole genome shotgun (WGS) entry which is preliminary data.</text>
</comment>
<proteinExistence type="predicted"/>
<organism evidence="1 2">
    <name type="scientific">Hibiscus trionum</name>
    <name type="common">Flower of an hour</name>
    <dbReference type="NCBI Taxonomy" id="183268"/>
    <lineage>
        <taxon>Eukaryota</taxon>
        <taxon>Viridiplantae</taxon>
        <taxon>Streptophyta</taxon>
        <taxon>Embryophyta</taxon>
        <taxon>Tracheophyta</taxon>
        <taxon>Spermatophyta</taxon>
        <taxon>Magnoliopsida</taxon>
        <taxon>eudicotyledons</taxon>
        <taxon>Gunneridae</taxon>
        <taxon>Pentapetalae</taxon>
        <taxon>rosids</taxon>
        <taxon>malvids</taxon>
        <taxon>Malvales</taxon>
        <taxon>Malvaceae</taxon>
        <taxon>Malvoideae</taxon>
        <taxon>Hibiscus</taxon>
    </lineage>
</organism>
<protein>
    <submittedName>
        <fullName evidence="1">Uncharacterized protein</fullName>
    </submittedName>
</protein>
<dbReference type="EMBL" id="BSYR01000010">
    <property type="protein sequence ID" value="GMI71909.1"/>
    <property type="molecule type" value="Genomic_DNA"/>
</dbReference>
<sequence length="105" mass="11562">MRSNKFGCFVVAVVIFVHAVLVSRAVSARVRLIDVDNVVLTSQILHLPASAAGYYRSRDSDIDVGKTLLRLHRKPGSEYRPLVINLLPKGSFPPSGPSKRKNSFS</sequence>
<dbReference type="AlphaFoldDB" id="A0A9W7H6H6"/>
<accession>A0A9W7H6H6</accession>